<keyword evidence="1" id="KW-0808">Transferase</keyword>
<dbReference type="EMBL" id="JANBUL010000119">
    <property type="protein sequence ID" value="KAJ2780962.1"/>
    <property type="molecule type" value="Genomic_DNA"/>
</dbReference>
<dbReference type="PANTHER" id="PTHR31642:SF310">
    <property type="entry name" value="FATTY ALCOHOL:CAFFEOYL-COA ACYLTRANSFERASE"/>
    <property type="match status" value="1"/>
</dbReference>
<dbReference type="PANTHER" id="PTHR31642">
    <property type="entry name" value="TRICHOTHECENE 3-O-ACETYLTRANSFERASE"/>
    <property type="match status" value="1"/>
</dbReference>
<dbReference type="Gene3D" id="3.30.559.10">
    <property type="entry name" value="Chloramphenicol acetyltransferase-like domain"/>
    <property type="match status" value="2"/>
</dbReference>
<dbReference type="Pfam" id="PF02458">
    <property type="entry name" value="Transferase"/>
    <property type="match status" value="1"/>
</dbReference>
<organism evidence="2 3">
    <name type="scientific">Coemansia javaensis</name>
    <dbReference type="NCBI Taxonomy" id="2761396"/>
    <lineage>
        <taxon>Eukaryota</taxon>
        <taxon>Fungi</taxon>
        <taxon>Fungi incertae sedis</taxon>
        <taxon>Zoopagomycota</taxon>
        <taxon>Kickxellomycotina</taxon>
        <taxon>Kickxellomycetes</taxon>
        <taxon>Kickxellales</taxon>
        <taxon>Kickxellaceae</taxon>
        <taxon>Coemansia</taxon>
    </lineage>
</organism>
<dbReference type="Proteomes" id="UP001140217">
    <property type="component" value="Unassembled WGS sequence"/>
</dbReference>
<dbReference type="AlphaFoldDB" id="A0A9W8HB69"/>
<evidence type="ECO:0000313" key="3">
    <source>
        <dbReference type="Proteomes" id="UP001140217"/>
    </source>
</evidence>
<sequence length="470" mass="52094">MTAPPLPHPACDAVYELTPADGNATSRTNLQFVLFYETGGECPRARVGAAMRQAFYETLARYPILYGRIELAEAADGATARVVVRRDALDACMPRYDEVAVEERVADIRRARYGWDAWPPALLRVCVVRRPDTEAPLVQCVVTWHPDGVGLLFSVDHSVADGVGVDILLNQWARAVRSPAAAPDVEPDFDHVALFDDLRRGQQPDDSDWFVRYVDAVDLEQKRGHHPTGAILNSDPRTPQEVERALRADVRAVRVTPDALRRLQEDAHSESGGGGRHIPAIRLAYALFWQRYTAALRAAAPERQGDCLLNVVHSARHLVGRPHYIGNAVCPVYMQLAAEELAAQPLWRIAERVGERMHSVSRAQWLATTLLMQDPRRFAKLLTVFGSPANCQLTVSNISRLRFFDADFGFGAPVHATLYPMLIPGFATWMPLGPDGGLHILWNLPAPVAAHLEADPLFTRYAEILPASHV</sequence>
<dbReference type="SUPFAM" id="SSF52777">
    <property type="entry name" value="CoA-dependent acyltransferases"/>
    <property type="match status" value="1"/>
</dbReference>
<dbReference type="InterPro" id="IPR050317">
    <property type="entry name" value="Plant_Fungal_Acyltransferase"/>
</dbReference>
<evidence type="ECO:0000256" key="1">
    <source>
        <dbReference type="ARBA" id="ARBA00022679"/>
    </source>
</evidence>
<evidence type="ECO:0000313" key="2">
    <source>
        <dbReference type="EMBL" id="KAJ2780962.1"/>
    </source>
</evidence>
<dbReference type="OrthoDB" id="1862401at2759"/>
<keyword evidence="3" id="KW-1185">Reference proteome</keyword>
<reference evidence="2" key="1">
    <citation type="submission" date="2022-07" db="EMBL/GenBank/DDBJ databases">
        <title>Phylogenomic reconstructions and comparative analyses of Kickxellomycotina fungi.</title>
        <authorList>
            <person name="Reynolds N.K."/>
            <person name="Stajich J.E."/>
            <person name="Barry K."/>
            <person name="Grigoriev I.V."/>
            <person name="Crous P."/>
            <person name="Smith M.E."/>
        </authorList>
    </citation>
    <scope>NUCLEOTIDE SEQUENCE</scope>
    <source>
        <strain evidence="2">NBRC 105414</strain>
    </source>
</reference>
<accession>A0A9W8HB69</accession>
<gene>
    <name evidence="2" type="ORF">H4R18_003160</name>
</gene>
<protein>
    <submittedName>
        <fullName evidence="2">Uncharacterized protein</fullName>
    </submittedName>
</protein>
<proteinExistence type="predicted"/>
<name>A0A9W8HB69_9FUNG</name>
<dbReference type="GO" id="GO:0016747">
    <property type="term" value="F:acyltransferase activity, transferring groups other than amino-acyl groups"/>
    <property type="evidence" value="ECO:0007669"/>
    <property type="project" value="TreeGrafter"/>
</dbReference>
<dbReference type="InterPro" id="IPR023213">
    <property type="entry name" value="CAT-like_dom_sf"/>
</dbReference>
<comment type="caution">
    <text evidence="2">The sequence shown here is derived from an EMBL/GenBank/DDBJ whole genome shotgun (WGS) entry which is preliminary data.</text>
</comment>